<dbReference type="InterPro" id="IPR011257">
    <property type="entry name" value="DNA_glycosylase"/>
</dbReference>
<organism evidence="1 2">
    <name type="scientific">Motiliproteus coralliicola</name>
    <dbReference type="NCBI Taxonomy" id="2283196"/>
    <lineage>
        <taxon>Bacteria</taxon>
        <taxon>Pseudomonadati</taxon>
        <taxon>Pseudomonadota</taxon>
        <taxon>Gammaproteobacteria</taxon>
        <taxon>Oceanospirillales</taxon>
        <taxon>Oceanospirillaceae</taxon>
        <taxon>Motiliproteus</taxon>
    </lineage>
</organism>
<dbReference type="Pfam" id="PF03352">
    <property type="entry name" value="Adenine_glyco"/>
    <property type="match status" value="1"/>
</dbReference>
<dbReference type="PANTHER" id="PTHR30037">
    <property type="entry name" value="DNA-3-METHYLADENINE GLYCOSYLASE 1"/>
    <property type="match status" value="1"/>
</dbReference>
<protein>
    <submittedName>
        <fullName evidence="1">DNA-3-methyladenine glycosylase I</fullName>
    </submittedName>
</protein>
<dbReference type="GO" id="GO:0006284">
    <property type="term" value="P:base-excision repair"/>
    <property type="evidence" value="ECO:0007669"/>
    <property type="project" value="InterPro"/>
</dbReference>
<evidence type="ECO:0000313" key="2">
    <source>
        <dbReference type="Proteomes" id="UP000253769"/>
    </source>
</evidence>
<dbReference type="RefSeq" id="WP_114695840.1">
    <property type="nucleotide sequence ID" value="NZ_QQOH01000003.1"/>
</dbReference>
<accession>A0A369WJ85</accession>
<gene>
    <name evidence="1" type="ORF">DV711_11430</name>
</gene>
<dbReference type="PANTHER" id="PTHR30037:SF3">
    <property type="entry name" value="BLR0857 PROTEIN"/>
    <property type="match status" value="1"/>
</dbReference>
<dbReference type="GO" id="GO:0008725">
    <property type="term" value="F:DNA-3-methyladenine glycosylase activity"/>
    <property type="evidence" value="ECO:0007669"/>
    <property type="project" value="InterPro"/>
</dbReference>
<name>A0A369WJ85_9GAMM</name>
<dbReference type="InterPro" id="IPR052891">
    <property type="entry name" value="DNA-3mA_glycosylase"/>
</dbReference>
<keyword evidence="2" id="KW-1185">Reference proteome</keyword>
<dbReference type="SUPFAM" id="SSF48150">
    <property type="entry name" value="DNA-glycosylase"/>
    <property type="match status" value="1"/>
</dbReference>
<reference evidence="1 2" key="1">
    <citation type="submission" date="2018-07" db="EMBL/GenBank/DDBJ databases">
        <title>Motiliproteus coralliicola sp. nov., a bacterium isolated from Coral.</title>
        <authorList>
            <person name="Wang G."/>
        </authorList>
    </citation>
    <scope>NUCLEOTIDE SEQUENCE [LARGE SCALE GENOMIC DNA]</scope>
    <source>
        <strain evidence="1 2">C34</strain>
    </source>
</reference>
<evidence type="ECO:0000313" key="1">
    <source>
        <dbReference type="EMBL" id="RDE19495.1"/>
    </source>
</evidence>
<dbReference type="EMBL" id="QQOH01000003">
    <property type="protein sequence ID" value="RDE19495.1"/>
    <property type="molecule type" value="Genomic_DNA"/>
</dbReference>
<dbReference type="Proteomes" id="UP000253769">
    <property type="component" value="Unassembled WGS sequence"/>
</dbReference>
<sequence>MKNFDWILEHVSNREDADYAFSRLPEVKTPEQLIAISDDRYLSDMCRRVFRAGLKHSLVDSKWPAFETAFFGFDPLKLTYMSDEQLEAQMQNKAIIRHWGKIKSIRTNALMVHELSQTHDGFGRFIADWPVDDIIGLWALLKKRGAQLGGQSGASFLRMVGKDTFRLSHDVIAALKAQGVIDKAPTAKRDLQKVQDAFNTWQQQSGRPVSHISMLLSFTVG</sequence>
<comment type="caution">
    <text evidence="1">The sequence shown here is derived from an EMBL/GenBank/DDBJ whole genome shotgun (WGS) entry which is preliminary data.</text>
</comment>
<dbReference type="OrthoDB" id="9795156at2"/>
<dbReference type="InterPro" id="IPR005019">
    <property type="entry name" value="Adenine_glyco"/>
</dbReference>
<dbReference type="AlphaFoldDB" id="A0A369WJ85"/>
<proteinExistence type="predicted"/>
<dbReference type="Gene3D" id="1.10.340.30">
    <property type="entry name" value="Hypothetical protein, domain 2"/>
    <property type="match status" value="1"/>
</dbReference>